<keyword evidence="7 8" id="KW-0472">Membrane</keyword>
<dbReference type="GO" id="GO:0005886">
    <property type="term" value="C:plasma membrane"/>
    <property type="evidence" value="ECO:0007669"/>
    <property type="project" value="UniProtKB-SubCell"/>
</dbReference>
<dbReference type="KEGG" id="rei:IE4771_CH03084"/>
<reference evidence="9 10" key="1">
    <citation type="submission" date="2013-12" db="EMBL/GenBank/DDBJ databases">
        <title>Complete genome sequence of Rhizobium etli bv. mimosae IE4771.</title>
        <authorList>
            <person name="Bustos P."/>
            <person name="Santamaria R.I."/>
            <person name="Lozano L."/>
            <person name="Ormeno-Orrillo E."/>
            <person name="Rogel M.A."/>
            <person name="Romero D."/>
            <person name="Cevallos M.A."/>
            <person name="Martinez-Romero E."/>
            <person name="Gonzalez V."/>
        </authorList>
    </citation>
    <scope>NUCLEOTIDE SEQUENCE [LARGE SCALE GENOMIC DNA]</scope>
    <source>
        <strain evidence="9 10">IE4771</strain>
    </source>
</reference>
<keyword evidence="4" id="KW-1003">Cell membrane</keyword>
<sequence length="243" mass="25957">MNRADFVEGLRGGSAVALASAPFGALFGALAVENGMSLAEAAFMSATVYAGASQMVGIELFGHNVHAWLIVLSILAVNFRHVLYSAALARYIGHFTPVQKFFTFFLLVDPQFAEAVKRSEAGKPLTFAWYFGFGIIIYIPWVLISVAGGMLGGFIGDPKAIGLDILLPAYFLGIVLGFRKRDNFLPVALVSAVASVLAYRYVGSPWHVSLGAAAGIVLAALLPLPRQEPDLEADALQSEVHEV</sequence>
<dbReference type="EMBL" id="CP006986">
    <property type="protein sequence ID" value="AIC28177.1"/>
    <property type="molecule type" value="Genomic_DNA"/>
</dbReference>
<accession>A0A060I2Z1</accession>
<feature type="transmembrane region" description="Helical" evidence="8">
    <location>
        <begin position="66"/>
        <end position="83"/>
    </location>
</feature>
<feature type="transmembrane region" description="Helical" evidence="8">
    <location>
        <begin position="127"/>
        <end position="155"/>
    </location>
</feature>
<proteinExistence type="inferred from homology"/>
<evidence type="ECO:0000256" key="4">
    <source>
        <dbReference type="ARBA" id="ARBA00022475"/>
    </source>
</evidence>
<protein>
    <submittedName>
        <fullName evidence="9">Branched-chain amino acid transporter AzlC-like protein</fullName>
    </submittedName>
</protein>
<evidence type="ECO:0000256" key="2">
    <source>
        <dbReference type="ARBA" id="ARBA00010735"/>
    </source>
</evidence>
<gene>
    <name evidence="9" type="ORF">IE4771_CH03084</name>
</gene>
<evidence type="ECO:0000256" key="6">
    <source>
        <dbReference type="ARBA" id="ARBA00022989"/>
    </source>
</evidence>
<evidence type="ECO:0000313" key="9">
    <source>
        <dbReference type="EMBL" id="AIC28177.1"/>
    </source>
</evidence>
<feature type="transmembrane region" description="Helical" evidence="8">
    <location>
        <begin position="185"/>
        <end position="202"/>
    </location>
</feature>
<dbReference type="HOGENOM" id="CLU_065777_2_1_5"/>
<dbReference type="Pfam" id="PF03591">
    <property type="entry name" value="AzlC"/>
    <property type="match status" value="1"/>
</dbReference>
<dbReference type="GO" id="GO:1903785">
    <property type="term" value="P:L-valine transmembrane transport"/>
    <property type="evidence" value="ECO:0007669"/>
    <property type="project" value="TreeGrafter"/>
</dbReference>
<dbReference type="Proteomes" id="UP000027180">
    <property type="component" value="Chromosome"/>
</dbReference>
<evidence type="ECO:0000256" key="5">
    <source>
        <dbReference type="ARBA" id="ARBA00022692"/>
    </source>
</evidence>
<organism evidence="9 10">
    <name type="scientific">Rhizobium etli bv. mimosae str. IE4771</name>
    <dbReference type="NCBI Taxonomy" id="1432050"/>
    <lineage>
        <taxon>Bacteria</taxon>
        <taxon>Pseudomonadati</taxon>
        <taxon>Pseudomonadota</taxon>
        <taxon>Alphaproteobacteria</taxon>
        <taxon>Hyphomicrobiales</taxon>
        <taxon>Rhizobiaceae</taxon>
        <taxon>Rhizobium/Agrobacterium group</taxon>
        <taxon>Rhizobium</taxon>
    </lineage>
</organism>
<comment type="subcellular location">
    <subcellularLocation>
        <location evidence="1">Cell membrane</location>
        <topology evidence="1">Multi-pass membrane protein</topology>
    </subcellularLocation>
</comment>
<evidence type="ECO:0000256" key="3">
    <source>
        <dbReference type="ARBA" id="ARBA00022448"/>
    </source>
</evidence>
<feature type="transmembrane region" description="Helical" evidence="8">
    <location>
        <begin position="161"/>
        <end position="178"/>
    </location>
</feature>
<evidence type="ECO:0000256" key="7">
    <source>
        <dbReference type="ARBA" id="ARBA00023136"/>
    </source>
</evidence>
<dbReference type="OrthoDB" id="3579489at2"/>
<keyword evidence="3" id="KW-0813">Transport</keyword>
<dbReference type="PANTHER" id="PTHR34979">
    <property type="entry name" value="INNER MEMBRANE PROTEIN YGAZ"/>
    <property type="match status" value="1"/>
</dbReference>
<evidence type="ECO:0000313" key="10">
    <source>
        <dbReference type="Proteomes" id="UP000027180"/>
    </source>
</evidence>
<evidence type="ECO:0000256" key="1">
    <source>
        <dbReference type="ARBA" id="ARBA00004651"/>
    </source>
</evidence>
<comment type="similarity">
    <text evidence="2">Belongs to the AzlC family.</text>
</comment>
<name>A0A060I2Z1_RHIET</name>
<dbReference type="AlphaFoldDB" id="A0A060I2Z1"/>
<evidence type="ECO:0000256" key="8">
    <source>
        <dbReference type="SAM" id="Phobius"/>
    </source>
</evidence>
<keyword evidence="6 8" id="KW-1133">Transmembrane helix</keyword>
<dbReference type="RefSeq" id="WP_009989009.1">
    <property type="nucleotide sequence ID" value="NZ_CP006986.1"/>
</dbReference>
<dbReference type="InterPro" id="IPR011606">
    <property type="entry name" value="Brnchd-chn_aa_trnsp_permease"/>
</dbReference>
<keyword evidence="5 8" id="KW-0812">Transmembrane</keyword>
<dbReference type="PANTHER" id="PTHR34979:SF1">
    <property type="entry name" value="INNER MEMBRANE PROTEIN YGAZ"/>
    <property type="match status" value="1"/>
</dbReference>